<feature type="compositionally biased region" description="Basic and acidic residues" evidence="1">
    <location>
        <begin position="143"/>
        <end position="156"/>
    </location>
</feature>
<dbReference type="InParanoid" id="A0A419QBM8"/>
<evidence type="ECO:0000313" key="3">
    <source>
        <dbReference type="Proteomes" id="UP000286415"/>
    </source>
</evidence>
<sequence>MYRLTPSPSTPEGESSTQTLLYNTPRSTLDHVKPPKEEVASTNQKRESYHNRKHGAKWRFRNLSSSCNSVERSLFTTHPENECVDRTSEYEQREDNRHTGCGTANRGACVSVITMRGRIPVISIHVNSRQKTYTTQLQSGDIRSSERKWTTQLPKE</sequence>
<accession>A0A419QBM8</accession>
<name>A0A419QBM8_CLOSI</name>
<dbReference type="AlphaFoldDB" id="A0A419QBM8"/>
<keyword evidence="3" id="KW-1185">Reference proteome</keyword>
<gene>
    <name evidence="2" type="ORF">CSKR_101982</name>
</gene>
<feature type="compositionally biased region" description="Low complexity" evidence="1">
    <location>
        <begin position="1"/>
        <end position="19"/>
    </location>
</feature>
<dbReference type="STRING" id="79923.A0A419QBM8"/>
<protein>
    <submittedName>
        <fullName evidence="2">Uncharacterized protein</fullName>
    </submittedName>
</protein>
<dbReference type="Proteomes" id="UP000286415">
    <property type="component" value="Unassembled WGS sequence"/>
</dbReference>
<reference evidence="2 3" key="1">
    <citation type="journal article" date="2018" name="Biotechnol. Adv.">
        <title>Improved genomic resources and new bioinformatic workflow for the carcinogenic parasite Clonorchis sinensis: Biotechnological implications.</title>
        <authorList>
            <person name="Wang D."/>
            <person name="Korhonen P.K."/>
            <person name="Gasser R.B."/>
            <person name="Young N.D."/>
        </authorList>
    </citation>
    <scope>NUCLEOTIDE SEQUENCE [LARGE SCALE GENOMIC DNA]</scope>
    <source>
        <strain evidence="2">Cs-k2</strain>
    </source>
</reference>
<feature type="region of interest" description="Disordered" evidence="1">
    <location>
        <begin position="1"/>
        <end position="55"/>
    </location>
</feature>
<dbReference type="EMBL" id="NIRI02000042">
    <property type="protein sequence ID" value="KAG5448546.1"/>
    <property type="molecule type" value="Genomic_DNA"/>
</dbReference>
<evidence type="ECO:0000256" key="1">
    <source>
        <dbReference type="SAM" id="MobiDB-lite"/>
    </source>
</evidence>
<feature type="compositionally biased region" description="Basic and acidic residues" evidence="1">
    <location>
        <begin position="28"/>
        <end position="50"/>
    </location>
</feature>
<feature type="region of interest" description="Disordered" evidence="1">
    <location>
        <begin position="137"/>
        <end position="156"/>
    </location>
</feature>
<evidence type="ECO:0000313" key="2">
    <source>
        <dbReference type="EMBL" id="KAG5448546.1"/>
    </source>
</evidence>
<comment type="caution">
    <text evidence="2">The sequence shown here is derived from an EMBL/GenBank/DDBJ whole genome shotgun (WGS) entry which is preliminary data.</text>
</comment>
<organism evidence="2 3">
    <name type="scientific">Clonorchis sinensis</name>
    <name type="common">Chinese liver fluke</name>
    <dbReference type="NCBI Taxonomy" id="79923"/>
    <lineage>
        <taxon>Eukaryota</taxon>
        <taxon>Metazoa</taxon>
        <taxon>Spiralia</taxon>
        <taxon>Lophotrochozoa</taxon>
        <taxon>Platyhelminthes</taxon>
        <taxon>Trematoda</taxon>
        <taxon>Digenea</taxon>
        <taxon>Opisthorchiida</taxon>
        <taxon>Opisthorchiata</taxon>
        <taxon>Opisthorchiidae</taxon>
        <taxon>Clonorchis</taxon>
    </lineage>
</organism>
<proteinExistence type="predicted"/>
<reference evidence="2 3" key="2">
    <citation type="journal article" date="2021" name="Genomics">
        <title>High-quality reference genome for Clonorchis sinensis.</title>
        <authorList>
            <person name="Young N.D."/>
            <person name="Stroehlein A.J."/>
            <person name="Kinkar L."/>
            <person name="Wang T."/>
            <person name="Sohn W.M."/>
            <person name="Chang B.C.H."/>
            <person name="Kaur P."/>
            <person name="Weisz D."/>
            <person name="Dudchenko O."/>
            <person name="Aiden E.L."/>
            <person name="Korhonen P.K."/>
            <person name="Gasser R.B."/>
        </authorList>
    </citation>
    <scope>NUCLEOTIDE SEQUENCE [LARGE SCALE GENOMIC DNA]</scope>
    <source>
        <strain evidence="2">Cs-k2</strain>
    </source>
</reference>